<protein>
    <submittedName>
        <fullName evidence="2">Uncharacterized protein P0025A05.4</fullName>
    </submittedName>
</protein>
<reference evidence="2" key="1">
    <citation type="journal article" date="2002" name="Nature">
        <title>The genome sequence and structure of rice chromosome 1.</title>
        <authorList>
            <person name="Sasaki T."/>
            <person name="Matsumoto T."/>
            <person name="Yamamoto K."/>
            <person name="Sakata K."/>
            <person name="Baba T."/>
            <person name="Katayose Y."/>
            <person name="Wu J."/>
            <person name="Niimura Y."/>
            <person name="Cheng Z."/>
            <person name="Nagamura Y."/>
            <person name="Antonio B.A."/>
            <person name="Kanamori H."/>
            <person name="Hosokawa S."/>
            <person name="Masukawa M."/>
            <person name="Arikawa K."/>
            <person name="Chiden Y."/>
            <person name="Hayashi M."/>
            <person name="Okamoto M."/>
            <person name="Ando T."/>
            <person name="Aoki H."/>
            <person name="Arita K."/>
            <person name="Hamada M."/>
            <person name="Harada C."/>
            <person name="Hijishita S."/>
            <person name="Honda M."/>
            <person name="Ichikawa Y."/>
            <person name="Idonuma A."/>
            <person name="Iijima M."/>
            <person name="Ikeda M."/>
            <person name="Ikeno M."/>
            <person name="Itoh S."/>
            <person name="Itoh T."/>
            <person name="Itoh Y."/>
            <person name="Itoh Y."/>
            <person name="Iwabuchi A."/>
            <person name="Kamiya K."/>
            <person name="Karasawa W."/>
            <person name="Katagiri S."/>
            <person name="Kikuta A."/>
            <person name="Kobayashi N."/>
            <person name="Kono I."/>
            <person name="Machita K."/>
            <person name="Maehara T."/>
            <person name="Mizuno H."/>
            <person name="Mizubayashi T."/>
            <person name="Mukai Y."/>
            <person name="Nagasaki H."/>
            <person name="Nakashima M."/>
            <person name="Nakama Y."/>
            <person name="Nakamichi Y."/>
            <person name="Nakamura M."/>
            <person name="Namiki N."/>
            <person name="Negishi M."/>
            <person name="Ohta I."/>
            <person name="Ono N."/>
            <person name="Saji S."/>
            <person name="Sakai K."/>
            <person name="Shibata M."/>
            <person name="Shimokawa T."/>
            <person name="Shomura A."/>
            <person name="Song J."/>
            <person name="Takazaki Y."/>
            <person name="Terasawa K."/>
            <person name="Tsuji K."/>
            <person name="Waki K."/>
            <person name="Yamagata H."/>
            <person name="Yamane H."/>
            <person name="Yoshiki S."/>
            <person name="Yoshihara R."/>
            <person name="Yukawa K."/>
            <person name="Zhong H."/>
            <person name="Iwama H."/>
            <person name="Endo T."/>
            <person name="Ito H."/>
            <person name="Hahn J.H."/>
            <person name="Kim H.I."/>
            <person name="Eun M.Y."/>
            <person name="Yano M."/>
            <person name="Jiang J."/>
            <person name="Gojobori T."/>
        </authorList>
    </citation>
    <scope>NUCLEOTIDE SEQUENCE [LARGE SCALE GENOMIC DNA]</scope>
</reference>
<dbReference type="AlphaFoldDB" id="Q5ZAF4"/>
<organism evidence="2">
    <name type="scientific">Oryza sativa subsp. japonica</name>
    <name type="common">Rice</name>
    <dbReference type="NCBI Taxonomy" id="39947"/>
    <lineage>
        <taxon>Eukaryota</taxon>
        <taxon>Viridiplantae</taxon>
        <taxon>Streptophyta</taxon>
        <taxon>Embryophyta</taxon>
        <taxon>Tracheophyta</taxon>
        <taxon>Spermatophyta</taxon>
        <taxon>Magnoliopsida</taxon>
        <taxon>Liliopsida</taxon>
        <taxon>Poales</taxon>
        <taxon>Poaceae</taxon>
        <taxon>BOP clade</taxon>
        <taxon>Oryzoideae</taxon>
        <taxon>Oryzeae</taxon>
        <taxon>Oryzinae</taxon>
        <taxon>Oryza</taxon>
        <taxon>Oryza sativa</taxon>
    </lineage>
</organism>
<proteinExistence type="predicted"/>
<name>Q5ZAF4_ORYSJ</name>
<dbReference type="EMBL" id="AP003504">
    <property type="protein sequence ID" value="BAD53417.1"/>
    <property type="molecule type" value="Genomic_DNA"/>
</dbReference>
<evidence type="ECO:0000313" key="2">
    <source>
        <dbReference type="EMBL" id="BAD53417.1"/>
    </source>
</evidence>
<sequence length="140" mass="14303">MRKSTASLCAFAYSTRCKRLSTSSFSYGPAPAGFACAVMSFAVCKHVVLLAINNDVHIFIDGSDQGAADGELGGDVGAAAASGRRRGARGGECGIGVAAAAPAERAGSRSGNLPSQPRPCSSPPRRRTPSRRSACGCRAR</sequence>
<feature type="region of interest" description="Disordered" evidence="1">
    <location>
        <begin position="102"/>
        <end position="140"/>
    </location>
</feature>
<accession>Q5ZAF4</accession>
<evidence type="ECO:0000256" key="1">
    <source>
        <dbReference type="SAM" id="MobiDB-lite"/>
    </source>
</evidence>
<gene>
    <name evidence="2" type="primary">P0025A05.4</name>
</gene>
<dbReference type="Proteomes" id="UP000817658">
    <property type="component" value="Chromosome 1"/>
</dbReference>